<sequence length="203" mass="20884">MVTNINDVVVGSTDGFTVGFADDTGELFTLGVWWMTLVEKGFGAPLVTYTITGSVTVTTGLELDVEICCSDVDCASVAFAGWIGLEVGITGVDVEELLLPASPRGAIAPTAGLLLVGTVGTGVVVGCMLVEVEANGVAVVALMLVAPPSSEADEDWAELGITKEPSEDVKPGTWTGDELVMGDECSIPGVVDEDMDSRVVVDA</sequence>
<name>A0A1V6S6E5_9EURO</name>
<dbReference type="AlphaFoldDB" id="A0A1V6S6E5"/>
<evidence type="ECO:0000313" key="2">
    <source>
        <dbReference type="Proteomes" id="UP000191342"/>
    </source>
</evidence>
<organism evidence="1 2">
    <name type="scientific">Penicillium flavigenum</name>
    <dbReference type="NCBI Taxonomy" id="254877"/>
    <lineage>
        <taxon>Eukaryota</taxon>
        <taxon>Fungi</taxon>
        <taxon>Dikarya</taxon>
        <taxon>Ascomycota</taxon>
        <taxon>Pezizomycotina</taxon>
        <taxon>Eurotiomycetes</taxon>
        <taxon>Eurotiomycetidae</taxon>
        <taxon>Eurotiales</taxon>
        <taxon>Aspergillaceae</taxon>
        <taxon>Penicillium</taxon>
    </lineage>
</organism>
<dbReference type="Proteomes" id="UP000191342">
    <property type="component" value="Unassembled WGS sequence"/>
</dbReference>
<evidence type="ECO:0000313" key="1">
    <source>
        <dbReference type="EMBL" id="OQE09304.1"/>
    </source>
</evidence>
<keyword evidence="2" id="KW-1185">Reference proteome</keyword>
<gene>
    <name evidence="1" type="ORF">PENFLA_c113G09826</name>
</gene>
<dbReference type="OrthoDB" id="10378256at2759"/>
<reference evidence="2" key="1">
    <citation type="journal article" date="2017" name="Nat. Microbiol.">
        <title>Global analysis of biosynthetic gene clusters reveals vast potential of secondary metabolite production in Penicillium species.</title>
        <authorList>
            <person name="Nielsen J.C."/>
            <person name="Grijseels S."/>
            <person name="Prigent S."/>
            <person name="Ji B."/>
            <person name="Dainat J."/>
            <person name="Nielsen K.F."/>
            <person name="Frisvad J.C."/>
            <person name="Workman M."/>
            <person name="Nielsen J."/>
        </authorList>
    </citation>
    <scope>NUCLEOTIDE SEQUENCE [LARGE SCALE GENOMIC DNA]</scope>
    <source>
        <strain evidence="2">IBT 14082</strain>
    </source>
</reference>
<accession>A0A1V6S6E5</accession>
<comment type="caution">
    <text evidence="1">The sequence shown here is derived from an EMBL/GenBank/DDBJ whole genome shotgun (WGS) entry which is preliminary data.</text>
</comment>
<protein>
    <submittedName>
        <fullName evidence="1">Uncharacterized protein</fullName>
    </submittedName>
</protein>
<dbReference type="EMBL" id="MLQL01000113">
    <property type="protein sequence ID" value="OQE09304.1"/>
    <property type="molecule type" value="Genomic_DNA"/>
</dbReference>
<proteinExistence type="predicted"/>